<dbReference type="InterPro" id="IPR011050">
    <property type="entry name" value="Pectin_lyase_fold/virulence"/>
</dbReference>
<feature type="domain" description="Phosphatidic acid phosphatase type 2/haloperoxidase" evidence="4">
    <location>
        <begin position="193"/>
        <end position="328"/>
    </location>
</feature>
<dbReference type="Proteomes" id="UP000248749">
    <property type="component" value="Unassembled WGS sequence"/>
</dbReference>
<dbReference type="Pfam" id="PF01569">
    <property type="entry name" value="PAP2"/>
    <property type="match status" value="1"/>
</dbReference>
<accession>A0A2W2CLY8</accession>
<dbReference type="Pfam" id="PF12951">
    <property type="entry name" value="PATR"/>
    <property type="match status" value="1"/>
</dbReference>
<feature type="region of interest" description="Disordered" evidence="2">
    <location>
        <begin position="155"/>
        <end position="184"/>
    </location>
</feature>
<keyword evidence="3" id="KW-1133">Transmembrane helix</keyword>
<evidence type="ECO:0000256" key="2">
    <source>
        <dbReference type="SAM" id="MobiDB-lite"/>
    </source>
</evidence>
<feature type="transmembrane region" description="Helical" evidence="3">
    <location>
        <begin position="12"/>
        <end position="34"/>
    </location>
</feature>
<comment type="caution">
    <text evidence="5">The sequence shown here is derived from an EMBL/GenBank/DDBJ whole genome shotgun (WGS) entry which is preliminary data.</text>
</comment>
<reference evidence="5 6" key="1">
    <citation type="submission" date="2018-01" db="EMBL/GenBank/DDBJ databases">
        <title>Draft genome sequence of Salinispora sp. 13K206.</title>
        <authorList>
            <person name="Sahin N."/>
            <person name="Saygin H."/>
            <person name="Ay H."/>
        </authorList>
    </citation>
    <scope>NUCLEOTIDE SEQUENCE [LARGE SCALE GENOMIC DNA]</scope>
    <source>
        <strain evidence="5 6">13K206</strain>
    </source>
</reference>
<dbReference type="SUPFAM" id="SSF51126">
    <property type="entry name" value="Pectin lyase-like"/>
    <property type="match status" value="1"/>
</dbReference>
<keyword evidence="6" id="KW-1185">Reference proteome</keyword>
<protein>
    <submittedName>
        <fullName evidence="5">Phosphoesterase</fullName>
    </submittedName>
</protein>
<dbReference type="RefSeq" id="WP_111135713.1">
    <property type="nucleotide sequence ID" value="NZ_POUB01000147.1"/>
</dbReference>
<evidence type="ECO:0000259" key="4">
    <source>
        <dbReference type="SMART" id="SM00014"/>
    </source>
</evidence>
<gene>
    <name evidence="5" type="ORF">C1I99_19755</name>
</gene>
<dbReference type="InterPro" id="IPR000326">
    <property type="entry name" value="PAP2/HPO"/>
</dbReference>
<evidence type="ECO:0000313" key="6">
    <source>
        <dbReference type="Proteomes" id="UP000248749"/>
    </source>
</evidence>
<dbReference type="SUPFAM" id="SSF48317">
    <property type="entry name" value="Acid phosphatase/Vanadium-dependent haloperoxidase"/>
    <property type="match status" value="1"/>
</dbReference>
<dbReference type="Gene3D" id="1.20.144.10">
    <property type="entry name" value="Phosphatidic acid phosphatase type 2/haloperoxidase"/>
    <property type="match status" value="1"/>
</dbReference>
<evidence type="ECO:0000256" key="1">
    <source>
        <dbReference type="ARBA" id="ARBA00022729"/>
    </source>
</evidence>
<name>A0A2W2CLY8_9ACTN</name>
<keyword evidence="3" id="KW-0472">Membrane</keyword>
<dbReference type="AlphaFoldDB" id="A0A2W2CLY8"/>
<feature type="compositionally biased region" description="Low complexity" evidence="2">
    <location>
        <begin position="170"/>
        <end position="184"/>
    </location>
</feature>
<dbReference type="SMART" id="SM00014">
    <property type="entry name" value="acidPPc"/>
    <property type="match status" value="1"/>
</dbReference>
<dbReference type="OrthoDB" id="9805301at2"/>
<dbReference type="PROSITE" id="PS51318">
    <property type="entry name" value="TAT"/>
    <property type="match status" value="1"/>
</dbReference>
<dbReference type="InterPro" id="IPR006311">
    <property type="entry name" value="TAT_signal"/>
</dbReference>
<dbReference type="InterPro" id="IPR036938">
    <property type="entry name" value="PAP2/HPO_sf"/>
</dbReference>
<sequence length="640" mass="67541">MKPRDTIGRRRFLGYTAAVSAGLVVGPGPLSWLAGASAAGAHRTRRPDLAAFVDDYLSNTTANLTPDTNAAVRILSGMARLWRTGTDWNTGVALAPDVLRANIRYVVEVTRARTEEQARLAFIVDRRHQSYSVIDGLGPLAALYRSGAKAVTSITDAPDGTPPGRISDTLPADAPAGSALGAGSPDSELGSVVALVNTLRGPHASSNPSKLAYQYPRPWRLTEDSRVVDTGAVDALGFPVYDSDVVVPVQLLRQRSTDPAHDGGYVSGHTNALYLAAIALAYAIPERFQELLACAAEYSDARILAGMHSPVDVIGGRILATALAAAALHDPRYAALKAAARRQTAAYFQARTATTADTLYAYAHTAGPDGDPFADHARNAARYTARLTYVLPRSGRTIEMTVPKGAEVLLETRLPYLDADQRREVLRSTALPSGYALLEGPEQWGRLNLFAAADGYGSFDRDVHVTMNAADGGFNATDTWRNDIDGRGGLVKQGTGALTLAGSNRYCGGTRLEAGILTAASSKALGTGDVDVCGGTLRVLPVGGGVRVGGDYRQAPGTVLEATVRRAGRPAVTVDETATLGEGSLLHIRLDPAHPPVPGSTVVVIRARRLRGRFSAVTVAGMRAVPIYTDRGLSVRLHAS</sequence>
<evidence type="ECO:0000256" key="3">
    <source>
        <dbReference type="SAM" id="Phobius"/>
    </source>
</evidence>
<organism evidence="5 6">
    <name type="scientific">Micromonospora deserti</name>
    <dbReference type="NCBI Taxonomy" id="2070366"/>
    <lineage>
        <taxon>Bacteria</taxon>
        <taxon>Bacillati</taxon>
        <taxon>Actinomycetota</taxon>
        <taxon>Actinomycetes</taxon>
        <taxon>Micromonosporales</taxon>
        <taxon>Micromonosporaceae</taxon>
        <taxon>Micromonospora</taxon>
    </lineage>
</organism>
<keyword evidence="1" id="KW-0732">Signal</keyword>
<dbReference type="EMBL" id="POUB01000147">
    <property type="protein sequence ID" value="PZF94084.1"/>
    <property type="molecule type" value="Genomic_DNA"/>
</dbReference>
<keyword evidence="3" id="KW-0812">Transmembrane</keyword>
<dbReference type="InterPro" id="IPR013425">
    <property type="entry name" value="Autotrns_rpt"/>
</dbReference>
<proteinExistence type="predicted"/>
<evidence type="ECO:0000313" key="5">
    <source>
        <dbReference type="EMBL" id="PZF94084.1"/>
    </source>
</evidence>
<dbReference type="NCBIfam" id="TIGR02601">
    <property type="entry name" value="autotrns_rpt"/>
    <property type="match status" value="1"/>
</dbReference>